<dbReference type="CDD" id="cd01284">
    <property type="entry name" value="Riboflavin_deaminase-reductase"/>
    <property type="match status" value="1"/>
</dbReference>
<dbReference type="PANTHER" id="PTHR38011:SF7">
    <property type="entry name" value="2,5-DIAMINO-6-RIBOSYLAMINO-4(3H)-PYRIMIDINONE 5'-PHOSPHATE REDUCTASE"/>
    <property type="match status" value="1"/>
</dbReference>
<evidence type="ECO:0000256" key="9">
    <source>
        <dbReference type="ARBA" id="ARBA00022857"/>
    </source>
</evidence>
<evidence type="ECO:0000256" key="10">
    <source>
        <dbReference type="ARBA" id="ARBA00023002"/>
    </source>
</evidence>
<dbReference type="GO" id="GO:0008835">
    <property type="term" value="F:diaminohydroxyphosphoribosylaminopyrimidine deaminase activity"/>
    <property type="evidence" value="ECO:0007669"/>
    <property type="project" value="UniProtKB-EC"/>
</dbReference>
<keyword evidence="9" id="KW-0521">NADP</keyword>
<dbReference type="PANTHER" id="PTHR38011">
    <property type="entry name" value="DIHYDROFOLATE REDUCTASE FAMILY PROTEIN (AFU_ORTHOLOGUE AFUA_8G06820)"/>
    <property type="match status" value="1"/>
</dbReference>
<comment type="pathway">
    <text evidence="2">Cofactor biosynthesis; riboflavin biosynthesis; 5-amino-6-(D-ribitylamino)uracil from GTP: step 2/4.</text>
</comment>
<comment type="similarity">
    <text evidence="4">In the N-terminal section; belongs to the cytidine and deoxycytidylate deaminase family.</text>
</comment>
<organism evidence="13 14">
    <name type="scientific">Sulfuricurvum kujiense</name>
    <dbReference type="NCBI Taxonomy" id="148813"/>
    <lineage>
        <taxon>Bacteria</taxon>
        <taxon>Pseudomonadati</taxon>
        <taxon>Campylobacterota</taxon>
        <taxon>Epsilonproteobacteria</taxon>
        <taxon>Campylobacterales</taxon>
        <taxon>Sulfurimonadaceae</taxon>
        <taxon>Sulfuricurvum</taxon>
    </lineage>
</organism>
<dbReference type="RefSeq" id="WP_294895173.1">
    <property type="nucleotide sequence ID" value="NZ_DLUI01000047.1"/>
</dbReference>
<dbReference type="AlphaFoldDB" id="A0A2D3WIY4"/>
<evidence type="ECO:0000256" key="2">
    <source>
        <dbReference type="ARBA" id="ARBA00004882"/>
    </source>
</evidence>
<evidence type="ECO:0000256" key="4">
    <source>
        <dbReference type="ARBA" id="ARBA00005259"/>
    </source>
</evidence>
<dbReference type="Gene3D" id="3.40.430.10">
    <property type="entry name" value="Dihydrofolate Reductase, subunit A"/>
    <property type="match status" value="1"/>
</dbReference>
<evidence type="ECO:0000256" key="7">
    <source>
        <dbReference type="ARBA" id="ARBA00013173"/>
    </source>
</evidence>
<dbReference type="InterPro" id="IPR004794">
    <property type="entry name" value="Eubact_RibD"/>
</dbReference>
<dbReference type="InterPro" id="IPR002125">
    <property type="entry name" value="CMP_dCMP_dom"/>
</dbReference>
<comment type="caution">
    <text evidence="13">The sequence shown here is derived from an EMBL/GenBank/DDBJ whole genome shotgun (WGS) entry which is preliminary data.</text>
</comment>
<protein>
    <recommendedName>
        <fullName evidence="8">Riboflavin biosynthesis protein RibD</fullName>
        <ecNumber evidence="7">1.1.1.193</ecNumber>
        <ecNumber evidence="6">3.5.4.26</ecNumber>
    </recommendedName>
</protein>
<evidence type="ECO:0000256" key="6">
    <source>
        <dbReference type="ARBA" id="ARBA00012766"/>
    </source>
</evidence>
<evidence type="ECO:0000313" key="13">
    <source>
        <dbReference type="EMBL" id="DAB38990.1"/>
    </source>
</evidence>
<dbReference type="InterPro" id="IPR016193">
    <property type="entry name" value="Cytidine_deaminase-like"/>
</dbReference>
<dbReference type="Pfam" id="PF01872">
    <property type="entry name" value="RibD_C"/>
    <property type="match status" value="1"/>
</dbReference>
<keyword evidence="10" id="KW-0560">Oxidoreductase</keyword>
<dbReference type="Gene3D" id="3.40.140.10">
    <property type="entry name" value="Cytidine Deaminase, domain 2"/>
    <property type="match status" value="1"/>
</dbReference>
<dbReference type="SUPFAM" id="SSF53927">
    <property type="entry name" value="Cytidine deaminase-like"/>
    <property type="match status" value="1"/>
</dbReference>
<evidence type="ECO:0000256" key="1">
    <source>
        <dbReference type="ARBA" id="ARBA00002151"/>
    </source>
</evidence>
<proteinExistence type="inferred from homology"/>
<dbReference type="InterPro" id="IPR050765">
    <property type="entry name" value="Riboflavin_Biosynth_HTPR"/>
</dbReference>
<evidence type="ECO:0000256" key="5">
    <source>
        <dbReference type="ARBA" id="ARBA00007417"/>
    </source>
</evidence>
<dbReference type="EMBL" id="DLUI01000047">
    <property type="protein sequence ID" value="DAB38990.1"/>
    <property type="molecule type" value="Genomic_DNA"/>
</dbReference>
<name>A0A2D3WIY4_9BACT</name>
<keyword evidence="11" id="KW-0511">Multifunctional enzyme</keyword>
<evidence type="ECO:0000256" key="3">
    <source>
        <dbReference type="ARBA" id="ARBA00004910"/>
    </source>
</evidence>
<dbReference type="EC" id="1.1.1.193" evidence="7"/>
<comment type="function">
    <text evidence="1">Converts 2,5-diamino-6-(ribosylamino)-4(3h)-pyrimidinone 5'-phosphate into 5-amino-6-(ribosylamino)-2,4(1h,3h)-pyrimidinedione 5'-phosphate.</text>
</comment>
<feature type="domain" description="CMP/dCMP-type deaminase" evidence="12">
    <location>
        <begin position="3"/>
        <end position="152"/>
    </location>
</feature>
<evidence type="ECO:0000256" key="11">
    <source>
        <dbReference type="ARBA" id="ARBA00023268"/>
    </source>
</evidence>
<dbReference type="Proteomes" id="UP000228859">
    <property type="component" value="Unassembled WGS sequence"/>
</dbReference>
<dbReference type="GO" id="GO:0009231">
    <property type="term" value="P:riboflavin biosynthetic process"/>
    <property type="evidence" value="ECO:0007669"/>
    <property type="project" value="UniProtKB-UniPathway"/>
</dbReference>
<evidence type="ECO:0000313" key="14">
    <source>
        <dbReference type="Proteomes" id="UP000228859"/>
    </source>
</evidence>
<comment type="pathway">
    <text evidence="3">Cofactor biosynthesis; riboflavin biosynthesis; 5-amino-6-(D-ribitylamino)uracil from GTP: step 3/4.</text>
</comment>
<dbReference type="EC" id="3.5.4.26" evidence="6"/>
<dbReference type="Pfam" id="PF00383">
    <property type="entry name" value="dCMP_cyt_deam_1"/>
    <property type="match status" value="1"/>
</dbReference>
<dbReference type="SUPFAM" id="SSF53597">
    <property type="entry name" value="Dihydrofolate reductase-like"/>
    <property type="match status" value="1"/>
</dbReference>
<dbReference type="InterPro" id="IPR024072">
    <property type="entry name" value="DHFR-like_dom_sf"/>
</dbReference>
<dbReference type="GO" id="GO:0008703">
    <property type="term" value="F:5-amino-6-(5-phosphoribosylamino)uracil reductase activity"/>
    <property type="evidence" value="ECO:0007669"/>
    <property type="project" value="UniProtKB-EC"/>
</dbReference>
<comment type="similarity">
    <text evidence="5">In the C-terminal section; belongs to the HTP reductase family.</text>
</comment>
<gene>
    <name evidence="13" type="primary">ribD</name>
    <name evidence="13" type="ORF">CFH83_03065</name>
</gene>
<evidence type="ECO:0000259" key="12">
    <source>
        <dbReference type="PROSITE" id="PS51747"/>
    </source>
</evidence>
<accession>A0A2D3WIY4</accession>
<sequence>MKPSAAHHAMTLALAAAWDYQLLTFPNPAVGAVCFSQEGTIFSVGAHKRAGGPHAEVYALRDAYVLLSGDTTIADSDDSHHIHAYLRTHHNGIFSSVSMAVTLEPCSHSGKTPSCALLIRDLGVKELFVACKDPNPIASGGATLLGDAGVECFFGVMEKEGSELLEPFLKWQENPFVFFKWAQRLDGTIDKGTISSKSSREHMHTLRDRCDLIVIGGNTVRHDRPTLDARLVEGRAPDVLIYSHHNDFDRTIPLFSVPNRNVFVESSLEKINGYRLVMIEGGAGMMEASSKVINWYLSYIAPKIGGGSQTLGVIQEDFEVLSAKITDNIILWMKKK</sequence>
<evidence type="ECO:0000256" key="8">
    <source>
        <dbReference type="ARBA" id="ARBA00019930"/>
    </source>
</evidence>
<reference evidence="13 14" key="1">
    <citation type="journal article" date="2017" name="Front. Microbiol.">
        <title>Comparative Genomic Analysis of the Class Epsilonproteobacteria and Proposed Reclassification to Epsilonbacteraeota (phyl. nov.).</title>
        <authorList>
            <person name="Waite D.W."/>
            <person name="Vanwonterghem I."/>
            <person name="Rinke C."/>
            <person name="Parks D.H."/>
            <person name="Zhang Y."/>
            <person name="Takai K."/>
            <person name="Sievert S.M."/>
            <person name="Simon J."/>
            <person name="Campbell B.J."/>
            <person name="Hanson T.E."/>
            <person name="Woyke T."/>
            <person name="Klotz M.G."/>
            <person name="Hugenholtz P."/>
        </authorList>
    </citation>
    <scope>NUCLEOTIDE SEQUENCE [LARGE SCALE GENOMIC DNA]</scope>
    <source>
        <strain evidence="13">UBA12443</strain>
    </source>
</reference>
<dbReference type="InterPro" id="IPR002734">
    <property type="entry name" value="RibDG_C"/>
</dbReference>
<dbReference type="PROSITE" id="PS51747">
    <property type="entry name" value="CYT_DCMP_DEAMINASES_2"/>
    <property type="match status" value="1"/>
</dbReference>
<dbReference type="NCBIfam" id="TIGR00326">
    <property type="entry name" value="eubact_ribD"/>
    <property type="match status" value="1"/>
</dbReference>
<dbReference type="UniPathway" id="UPA00275">
    <property type="reaction ID" value="UER00401"/>
</dbReference>